<dbReference type="EMBL" id="KV429043">
    <property type="protein sequence ID" value="KZT71918.1"/>
    <property type="molecule type" value="Genomic_DNA"/>
</dbReference>
<evidence type="ECO:0000313" key="1">
    <source>
        <dbReference type="EMBL" id="KZT71918.1"/>
    </source>
</evidence>
<accession>A0A165SFT7</accession>
<organism evidence="1 2">
    <name type="scientific">Daedalea quercina L-15889</name>
    <dbReference type="NCBI Taxonomy" id="1314783"/>
    <lineage>
        <taxon>Eukaryota</taxon>
        <taxon>Fungi</taxon>
        <taxon>Dikarya</taxon>
        <taxon>Basidiomycota</taxon>
        <taxon>Agaricomycotina</taxon>
        <taxon>Agaricomycetes</taxon>
        <taxon>Polyporales</taxon>
        <taxon>Fomitopsis</taxon>
    </lineage>
</organism>
<sequence>MNRWSDAPSIPATGSFPEMELSAGCLLLVQTPIGGLPADARYGLYEYNMPFALTSSLVAMAHRSLYRAKGTRCSICCCAIGTRWGINSCCMPLGTSSSFSLFRWTCMLLPVGYHTVLMHQTDDFDEIDREQNGYMATCYASVCCSIAEHAPAIQTRIL</sequence>
<protein>
    <submittedName>
        <fullName evidence="1">Uncharacterized protein</fullName>
    </submittedName>
</protein>
<gene>
    <name evidence="1" type="ORF">DAEQUDRAFT_78101</name>
</gene>
<dbReference type="AlphaFoldDB" id="A0A165SFT7"/>
<keyword evidence="2" id="KW-1185">Reference proteome</keyword>
<dbReference type="Proteomes" id="UP000076727">
    <property type="component" value="Unassembled WGS sequence"/>
</dbReference>
<proteinExistence type="predicted"/>
<evidence type="ECO:0000313" key="2">
    <source>
        <dbReference type="Proteomes" id="UP000076727"/>
    </source>
</evidence>
<reference evidence="1 2" key="1">
    <citation type="journal article" date="2016" name="Mol. Biol. Evol.">
        <title>Comparative Genomics of Early-Diverging Mushroom-Forming Fungi Provides Insights into the Origins of Lignocellulose Decay Capabilities.</title>
        <authorList>
            <person name="Nagy L.G."/>
            <person name="Riley R."/>
            <person name="Tritt A."/>
            <person name="Adam C."/>
            <person name="Daum C."/>
            <person name="Floudas D."/>
            <person name="Sun H."/>
            <person name="Yadav J.S."/>
            <person name="Pangilinan J."/>
            <person name="Larsson K.H."/>
            <person name="Matsuura K."/>
            <person name="Barry K."/>
            <person name="Labutti K."/>
            <person name="Kuo R."/>
            <person name="Ohm R.A."/>
            <person name="Bhattacharya S.S."/>
            <person name="Shirouzu T."/>
            <person name="Yoshinaga Y."/>
            <person name="Martin F.M."/>
            <person name="Grigoriev I.V."/>
            <person name="Hibbett D.S."/>
        </authorList>
    </citation>
    <scope>NUCLEOTIDE SEQUENCE [LARGE SCALE GENOMIC DNA]</scope>
    <source>
        <strain evidence="1 2">L-15889</strain>
    </source>
</reference>
<name>A0A165SFT7_9APHY</name>